<proteinExistence type="predicted"/>
<gene>
    <name evidence="1" type="ORF">NQ176_g5623</name>
</gene>
<accession>A0ACC1N9F2</accession>
<dbReference type="Proteomes" id="UP001143910">
    <property type="component" value="Unassembled WGS sequence"/>
</dbReference>
<evidence type="ECO:0000313" key="1">
    <source>
        <dbReference type="EMBL" id="KAJ2975246.1"/>
    </source>
</evidence>
<keyword evidence="2" id="KW-1185">Reference proteome</keyword>
<protein>
    <submittedName>
        <fullName evidence="1">Uncharacterized protein</fullName>
    </submittedName>
</protein>
<comment type="caution">
    <text evidence="1">The sequence shown here is derived from an EMBL/GenBank/DDBJ whole genome shotgun (WGS) entry which is preliminary data.</text>
</comment>
<name>A0ACC1N9F2_9HYPO</name>
<reference evidence="1" key="1">
    <citation type="submission" date="2022-08" db="EMBL/GenBank/DDBJ databases">
        <title>Genome Sequence of Lecanicillium fungicola.</title>
        <authorList>
            <person name="Buettner E."/>
        </authorList>
    </citation>
    <scope>NUCLEOTIDE SEQUENCE</scope>
    <source>
        <strain evidence="1">Babe33</strain>
    </source>
</reference>
<organism evidence="1 2">
    <name type="scientific">Zarea fungicola</name>
    <dbReference type="NCBI Taxonomy" id="93591"/>
    <lineage>
        <taxon>Eukaryota</taxon>
        <taxon>Fungi</taxon>
        <taxon>Dikarya</taxon>
        <taxon>Ascomycota</taxon>
        <taxon>Pezizomycotina</taxon>
        <taxon>Sordariomycetes</taxon>
        <taxon>Hypocreomycetidae</taxon>
        <taxon>Hypocreales</taxon>
        <taxon>Cordycipitaceae</taxon>
        <taxon>Zarea</taxon>
    </lineage>
</organism>
<sequence length="461" mass="50832">MGISKSVRPTNAIAVLEWTKGTSTTPATTRSWILDYARTEHSSKSHPTARAVGDGPATLQDTGSDTAQGHLPPLVVYQDHWHSIMKFNPLVDNDFSVDFQRLGPGMCLTQSQGPVKLFQGSPAETFGGEHASAAILAFGSHRDHNPEQILTAVVRDSGDGSGTIKYRLANFQHSTGWPIRIADAYKAPEQILRTSTSHAASVKAGAALQAFTMGHMARYVVLATVHQDMENKTSRLSLYTMSSSLLASEAKFMAKLNDDLGLQWQVQTFQLPRDVARIAPCVTHCGTEDYLLLFYLTKGLMKYAQARYFGSGRFGEFADGFRCVVAPAPGATEASRRQSKTAEPSRFSFFSLKSMASKTSLSSRSIDIEDQVPSHEKEQEGTAKVQAGTESIPYAIQANDYVWVFFQDADGKGRYMRHRKCNDVSEYRDGWESQSWETGTSTETPSHFIPVVVPGDYMRMK</sequence>
<dbReference type="EMBL" id="JANJQO010000732">
    <property type="protein sequence ID" value="KAJ2975246.1"/>
    <property type="molecule type" value="Genomic_DNA"/>
</dbReference>
<evidence type="ECO:0000313" key="2">
    <source>
        <dbReference type="Proteomes" id="UP001143910"/>
    </source>
</evidence>